<organism evidence="1 2">
    <name type="scientific">Rousettus aegyptiacus</name>
    <name type="common">Egyptian fruit bat</name>
    <name type="synonym">Pteropus aegyptiacus</name>
    <dbReference type="NCBI Taxonomy" id="9407"/>
    <lineage>
        <taxon>Eukaryota</taxon>
        <taxon>Metazoa</taxon>
        <taxon>Chordata</taxon>
        <taxon>Craniata</taxon>
        <taxon>Vertebrata</taxon>
        <taxon>Euteleostomi</taxon>
        <taxon>Mammalia</taxon>
        <taxon>Eutheria</taxon>
        <taxon>Laurasiatheria</taxon>
        <taxon>Chiroptera</taxon>
        <taxon>Yinpterochiroptera</taxon>
        <taxon>Pteropodoidea</taxon>
        <taxon>Pteropodidae</taxon>
        <taxon>Rousettinae</taxon>
        <taxon>Rousettus</taxon>
    </lineage>
</organism>
<dbReference type="AlphaFoldDB" id="A0A7J8F086"/>
<sequence length="121" mass="14248">MPLILKCTSFGIISEVIPFLYCLEKTFDWFLCLIAFFFFTLRSETYLKMSLFRVYLDCYLKIIPLINIVEMNRKKHPAICSVSSPMTCLSFLVGKRGNYPCQEIHTMCHYYLTAHLQQKPK</sequence>
<protein>
    <submittedName>
        <fullName evidence="1">Uncharacterized protein</fullName>
    </submittedName>
</protein>
<evidence type="ECO:0000313" key="2">
    <source>
        <dbReference type="Proteomes" id="UP000593571"/>
    </source>
</evidence>
<accession>A0A7J8F086</accession>
<comment type="caution">
    <text evidence="1">The sequence shown here is derived from an EMBL/GenBank/DDBJ whole genome shotgun (WGS) entry which is preliminary data.</text>
</comment>
<keyword evidence="2" id="KW-1185">Reference proteome</keyword>
<reference evidence="1 2" key="1">
    <citation type="journal article" date="2020" name="Nature">
        <title>Six reference-quality genomes reveal evolution of bat adaptations.</title>
        <authorList>
            <person name="Jebb D."/>
            <person name="Huang Z."/>
            <person name="Pippel M."/>
            <person name="Hughes G.M."/>
            <person name="Lavrichenko K."/>
            <person name="Devanna P."/>
            <person name="Winkler S."/>
            <person name="Jermiin L.S."/>
            <person name="Skirmuntt E.C."/>
            <person name="Katzourakis A."/>
            <person name="Burkitt-Gray L."/>
            <person name="Ray D.A."/>
            <person name="Sullivan K.A.M."/>
            <person name="Roscito J.G."/>
            <person name="Kirilenko B.M."/>
            <person name="Davalos L.M."/>
            <person name="Corthals A.P."/>
            <person name="Power M.L."/>
            <person name="Jones G."/>
            <person name="Ransome R.D."/>
            <person name="Dechmann D.K.N."/>
            <person name="Locatelli A.G."/>
            <person name="Puechmaille S.J."/>
            <person name="Fedrigo O."/>
            <person name="Jarvis E.D."/>
            <person name="Hiller M."/>
            <person name="Vernes S.C."/>
            <person name="Myers E.W."/>
            <person name="Teeling E.C."/>
        </authorList>
    </citation>
    <scope>NUCLEOTIDE SEQUENCE [LARGE SCALE GENOMIC DNA]</scope>
    <source>
        <strain evidence="1">MRouAeg1</strain>
        <tissue evidence="1">Muscle</tissue>
    </source>
</reference>
<proteinExistence type="predicted"/>
<dbReference type="Proteomes" id="UP000593571">
    <property type="component" value="Unassembled WGS sequence"/>
</dbReference>
<evidence type="ECO:0000313" key="1">
    <source>
        <dbReference type="EMBL" id="KAF6441168.1"/>
    </source>
</evidence>
<gene>
    <name evidence="1" type="ORF">HJG63_012318</name>
</gene>
<dbReference type="EMBL" id="JACASE010000008">
    <property type="protein sequence ID" value="KAF6441168.1"/>
    <property type="molecule type" value="Genomic_DNA"/>
</dbReference>
<name>A0A7J8F086_ROUAE</name>